<evidence type="ECO:0000313" key="1">
    <source>
        <dbReference type="EnsemblPlants" id="EMT24803"/>
    </source>
</evidence>
<dbReference type="Gene3D" id="3.80.10.10">
    <property type="entry name" value="Ribonuclease Inhibitor"/>
    <property type="match status" value="1"/>
</dbReference>
<organism evidence="1">
    <name type="scientific">Aegilops tauschii</name>
    <name type="common">Tausch's goatgrass</name>
    <name type="synonym">Aegilops squarrosa</name>
    <dbReference type="NCBI Taxonomy" id="37682"/>
    <lineage>
        <taxon>Eukaryota</taxon>
        <taxon>Viridiplantae</taxon>
        <taxon>Streptophyta</taxon>
        <taxon>Embryophyta</taxon>
        <taxon>Tracheophyta</taxon>
        <taxon>Spermatophyta</taxon>
        <taxon>Magnoliopsida</taxon>
        <taxon>Liliopsida</taxon>
        <taxon>Poales</taxon>
        <taxon>Poaceae</taxon>
        <taxon>BOP clade</taxon>
        <taxon>Pooideae</taxon>
        <taxon>Triticodae</taxon>
        <taxon>Triticeae</taxon>
        <taxon>Triticinae</taxon>
        <taxon>Aegilops</taxon>
    </lineage>
</organism>
<protein>
    <submittedName>
        <fullName evidence="1">Uncharacterized protein</fullName>
    </submittedName>
</protein>
<dbReference type="PANTHER" id="PTHR38926:SF71">
    <property type="entry name" value="OS08G0194350 PROTEIN"/>
    <property type="match status" value="1"/>
</dbReference>
<sequence>MASCITIEMNKNLKGQTKMHAKPRIYCKEGNERFGAGLYKQHRTRPIHSPCCSADAKTLSGIAVVKVFKEMELQPDAPPAPVFAGLGAVEVLMGAGFVCHSWLEAAKAPELWRKVDMGRGPRDKEVLEKKGGIDSDDPNHLSKSAQVMCAMAKVAVDRSDGKLEVFVGANFVTDEILNYIGARSPSLKKLALLSCYHVTSEGLYDLVTKCPQLEDIEVSRCTGVRGDAILATGRACPRLKRLVPDKTLRRRWDRKEVAGISLMHELRYLSLARSEITNEELMAVVDACPCLEYLSVVDCYNIVADGALRAKCATVKMLELPTPVWMSSMVVRSSWMSDDYYDSDEHPS</sequence>
<reference evidence="1" key="1">
    <citation type="submission" date="2015-06" db="UniProtKB">
        <authorList>
            <consortium name="EnsemblPlants"/>
        </authorList>
    </citation>
    <scope>IDENTIFICATION</scope>
</reference>
<dbReference type="SUPFAM" id="SSF52047">
    <property type="entry name" value="RNI-like"/>
    <property type="match status" value="1"/>
</dbReference>
<dbReference type="AlphaFoldDB" id="M8BSQ4"/>
<dbReference type="SMART" id="SM00367">
    <property type="entry name" value="LRR_CC"/>
    <property type="match status" value="3"/>
</dbReference>
<dbReference type="InterPro" id="IPR006553">
    <property type="entry name" value="Leu-rich_rpt_Cys-con_subtyp"/>
</dbReference>
<dbReference type="PANTHER" id="PTHR38926">
    <property type="entry name" value="F-BOX DOMAIN CONTAINING PROTEIN, EXPRESSED"/>
    <property type="match status" value="1"/>
</dbReference>
<dbReference type="EnsemblPlants" id="EMT24803">
    <property type="protein sequence ID" value="EMT24803"/>
    <property type="gene ID" value="F775_12357"/>
</dbReference>
<name>M8BSQ4_AEGTA</name>
<accession>M8BSQ4</accession>
<dbReference type="InterPro" id="IPR032675">
    <property type="entry name" value="LRR_dom_sf"/>
</dbReference>
<proteinExistence type="predicted"/>